<dbReference type="InterPro" id="IPR013766">
    <property type="entry name" value="Thioredoxin_domain"/>
</dbReference>
<dbReference type="PANTHER" id="PTHR13887:SF14">
    <property type="entry name" value="DISULFIDE BOND FORMATION PROTEIN D"/>
    <property type="match status" value="1"/>
</dbReference>
<dbReference type="PROSITE" id="PS51352">
    <property type="entry name" value="THIOREDOXIN_2"/>
    <property type="match status" value="1"/>
</dbReference>
<dbReference type="EMBL" id="MHQJ01000030">
    <property type="protein sequence ID" value="OHA01027.1"/>
    <property type="molecule type" value="Genomic_DNA"/>
</dbReference>
<dbReference type="STRING" id="1802271.A3C11_00945"/>
<feature type="region of interest" description="Disordered" evidence="6">
    <location>
        <begin position="49"/>
        <end position="77"/>
    </location>
</feature>
<feature type="domain" description="Thioredoxin" evidence="8">
    <location>
        <begin position="50"/>
        <end position="243"/>
    </location>
</feature>
<dbReference type="InterPro" id="IPR012336">
    <property type="entry name" value="Thioredoxin-like_fold"/>
</dbReference>
<dbReference type="GO" id="GO:0016491">
    <property type="term" value="F:oxidoreductase activity"/>
    <property type="evidence" value="ECO:0007669"/>
    <property type="project" value="UniProtKB-KW"/>
</dbReference>
<dbReference type="Pfam" id="PF13462">
    <property type="entry name" value="Thioredoxin_4"/>
    <property type="match status" value="1"/>
</dbReference>
<name>A0A1G2KNN3_9BACT</name>
<keyword evidence="7" id="KW-0472">Membrane</keyword>
<accession>A0A1G2KNN3</accession>
<reference evidence="9 10" key="1">
    <citation type="journal article" date="2016" name="Nat. Commun.">
        <title>Thousands of microbial genomes shed light on interconnected biogeochemical processes in an aquifer system.</title>
        <authorList>
            <person name="Anantharaman K."/>
            <person name="Brown C.T."/>
            <person name="Hug L.A."/>
            <person name="Sharon I."/>
            <person name="Castelle C.J."/>
            <person name="Probst A.J."/>
            <person name="Thomas B.C."/>
            <person name="Singh A."/>
            <person name="Wilkins M.J."/>
            <person name="Karaoz U."/>
            <person name="Brodie E.L."/>
            <person name="Williams K.H."/>
            <person name="Hubbard S.S."/>
            <person name="Banfield J.F."/>
        </authorList>
    </citation>
    <scope>NUCLEOTIDE SEQUENCE [LARGE SCALE GENOMIC DNA]</scope>
</reference>
<organism evidence="9 10">
    <name type="scientific">Candidatus Sungbacteria bacterium RIFCSPHIGHO2_02_FULL_49_12</name>
    <dbReference type="NCBI Taxonomy" id="1802271"/>
    <lineage>
        <taxon>Bacteria</taxon>
        <taxon>Candidatus Sungiibacteriota</taxon>
    </lineage>
</organism>
<keyword evidence="5" id="KW-0676">Redox-active center</keyword>
<evidence type="ECO:0000313" key="9">
    <source>
        <dbReference type="EMBL" id="OHA01027.1"/>
    </source>
</evidence>
<gene>
    <name evidence="9" type="ORF">A3C11_00945</name>
</gene>
<dbReference type="InterPro" id="IPR036249">
    <property type="entry name" value="Thioredoxin-like_sf"/>
</dbReference>
<feature type="compositionally biased region" description="Gly residues" evidence="6">
    <location>
        <begin position="50"/>
        <end position="62"/>
    </location>
</feature>
<keyword evidence="2" id="KW-0732">Signal</keyword>
<dbReference type="AlphaFoldDB" id="A0A1G2KNN3"/>
<comment type="similarity">
    <text evidence="1">Belongs to the thioredoxin family. DsbA subfamily.</text>
</comment>
<proteinExistence type="inferred from homology"/>
<sequence>MDTHETHETQETEKPTAPNNLLVPGAIIVAGVLIALAVLYSGGFRSPSNAGGGKPADGGTAGAGQKTNAEIASDGPALGSPDAPVVVVEFSDFQCPFCGKFHQEVEQKLLNDYVKTGKVQFVYRNFAFLGPESVDAAAAALCANDQGKFWLYHDYLFSHQQGENQGAFAKDKLKSFAAAIGLNTSQFNSCFDSQKYTEKVNKDKADAVALGVNATPTTFVNGVQIQGAVPYAQFKQAVDQALTAKAGK</sequence>
<evidence type="ECO:0000256" key="1">
    <source>
        <dbReference type="ARBA" id="ARBA00005791"/>
    </source>
</evidence>
<evidence type="ECO:0000259" key="8">
    <source>
        <dbReference type="PROSITE" id="PS51352"/>
    </source>
</evidence>
<keyword evidence="7" id="KW-0812">Transmembrane</keyword>
<evidence type="ECO:0000313" key="10">
    <source>
        <dbReference type="Proteomes" id="UP000177362"/>
    </source>
</evidence>
<dbReference type="PANTHER" id="PTHR13887">
    <property type="entry name" value="GLUTATHIONE S-TRANSFERASE KAPPA"/>
    <property type="match status" value="1"/>
</dbReference>
<dbReference type="SUPFAM" id="SSF52833">
    <property type="entry name" value="Thioredoxin-like"/>
    <property type="match status" value="1"/>
</dbReference>
<comment type="caution">
    <text evidence="9">The sequence shown here is derived from an EMBL/GenBank/DDBJ whole genome shotgun (WGS) entry which is preliminary data.</text>
</comment>
<protein>
    <recommendedName>
        <fullName evidence="8">Thioredoxin domain-containing protein</fullName>
    </recommendedName>
</protein>
<evidence type="ECO:0000256" key="7">
    <source>
        <dbReference type="SAM" id="Phobius"/>
    </source>
</evidence>
<evidence type="ECO:0000256" key="2">
    <source>
        <dbReference type="ARBA" id="ARBA00022729"/>
    </source>
</evidence>
<keyword evidence="4" id="KW-1015">Disulfide bond</keyword>
<feature type="transmembrane region" description="Helical" evidence="7">
    <location>
        <begin position="21"/>
        <end position="40"/>
    </location>
</feature>
<keyword evidence="7" id="KW-1133">Transmembrane helix</keyword>
<keyword evidence="3" id="KW-0560">Oxidoreductase</keyword>
<evidence type="ECO:0000256" key="6">
    <source>
        <dbReference type="SAM" id="MobiDB-lite"/>
    </source>
</evidence>
<evidence type="ECO:0000256" key="3">
    <source>
        <dbReference type="ARBA" id="ARBA00023002"/>
    </source>
</evidence>
<dbReference type="Gene3D" id="3.40.30.10">
    <property type="entry name" value="Glutaredoxin"/>
    <property type="match status" value="1"/>
</dbReference>
<evidence type="ECO:0000256" key="4">
    <source>
        <dbReference type="ARBA" id="ARBA00023157"/>
    </source>
</evidence>
<dbReference type="Proteomes" id="UP000177362">
    <property type="component" value="Unassembled WGS sequence"/>
</dbReference>
<evidence type="ECO:0000256" key="5">
    <source>
        <dbReference type="ARBA" id="ARBA00023284"/>
    </source>
</evidence>